<evidence type="ECO:0008006" key="3">
    <source>
        <dbReference type="Google" id="ProtNLM"/>
    </source>
</evidence>
<protein>
    <recommendedName>
        <fullName evidence="3">Glycosyltransferase family 1 protein</fullName>
    </recommendedName>
</protein>
<comment type="caution">
    <text evidence="1">The sequence shown here is derived from an EMBL/GenBank/DDBJ whole genome shotgun (WGS) entry which is preliminary data.</text>
</comment>
<evidence type="ECO:0000313" key="2">
    <source>
        <dbReference type="Proteomes" id="UP001596067"/>
    </source>
</evidence>
<reference evidence="2" key="1">
    <citation type="journal article" date="2019" name="Int. J. Syst. Evol. Microbiol.">
        <title>The Global Catalogue of Microorganisms (GCM) 10K type strain sequencing project: providing services to taxonomists for standard genome sequencing and annotation.</title>
        <authorList>
            <consortium name="The Broad Institute Genomics Platform"/>
            <consortium name="The Broad Institute Genome Sequencing Center for Infectious Disease"/>
            <person name="Wu L."/>
            <person name="Ma J."/>
        </authorList>
    </citation>
    <scope>NUCLEOTIDE SEQUENCE [LARGE SCALE GENOMIC DNA]</scope>
    <source>
        <strain evidence="2">CGMCC 4.1469</strain>
    </source>
</reference>
<sequence length="340" mass="37866">MRVGYSFWGFVGPGITDTPDGGRSFRAPLLDALAARHQVVLLQDNRDLAEAGDDLTDRYSWHTGLPDLDALFLEWRWPLDGRNTTPCGTPGHTCDLHRQQDLLDHYTHRLGVPTIIWDLDRVLPPDDPIRRHPAVAVCEPAAHPTPGAYTLRCPVDDMALDAADSQRLASGDRPWPLVYVGNQYGRDAEFDRYFVPAARAHRHRVAGKWTRTERWPHVNFTGRAAFLDGQQLHRDALATVLLLPSRYAEVGHITQRLGEAVLAGCLPITPARIRTSTTLVPPQLLAANGRQVTEIVTTLNTGSTDLRADLLADCLRRLDPFRLSRQLQTIESLLHTGTTA</sequence>
<dbReference type="RefSeq" id="WP_345330623.1">
    <property type="nucleotide sequence ID" value="NZ_BAAAVH010000123.1"/>
</dbReference>
<dbReference type="EMBL" id="JBHSOD010000020">
    <property type="protein sequence ID" value="MFC5886745.1"/>
    <property type="molecule type" value="Genomic_DNA"/>
</dbReference>
<gene>
    <name evidence="1" type="ORF">ACFP0N_17405</name>
</gene>
<name>A0ABW1EYJ6_9ACTN</name>
<proteinExistence type="predicted"/>
<organism evidence="1 2">
    <name type="scientific">Kitasatospora aburaviensis</name>
    <dbReference type="NCBI Taxonomy" id="67265"/>
    <lineage>
        <taxon>Bacteria</taxon>
        <taxon>Bacillati</taxon>
        <taxon>Actinomycetota</taxon>
        <taxon>Actinomycetes</taxon>
        <taxon>Kitasatosporales</taxon>
        <taxon>Streptomycetaceae</taxon>
        <taxon>Kitasatospora</taxon>
    </lineage>
</organism>
<accession>A0ABW1EYJ6</accession>
<dbReference type="Proteomes" id="UP001596067">
    <property type="component" value="Unassembled WGS sequence"/>
</dbReference>
<keyword evidence="2" id="KW-1185">Reference proteome</keyword>
<evidence type="ECO:0000313" key="1">
    <source>
        <dbReference type="EMBL" id="MFC5886745.1"/>
    </source>
</evidence>